<feature type="transmembrane region" description="Helical" evidence="7">
    <location>
        <begin position="235"/>
        <end position="257"/>
    </location>
</feature>
<evidence type="ECO:0000256" key="6">
    <source>
        <dbReference type="ARBA" id="ARBA00023136"/>
    </source>
</evidence>
<feature type="transmembrane region" description="Helical" evidence="7">
    <location>
        <begin position="174"/>
        <end position="197"/>
    </location>
</feature>
<keyword evidence="4 7" id="KW-0812">Transmembrane</keyword>
<dbReference type="GO" id="GO:0022857">
    <property type="term" value="F:transmembrane transporter activity"/>
    <property type="evidence" value="ECO:0007669"/>
    <property type="project" value="InterPro"/>
</dbReference>
<keyword evidence="6 7" id="KW-0472">Membrane</keyword>
<gene>
    <name evidence="9" type="ordered locus">CSE_06560</name>
</gene>
<name>A0A7U6JGT2_CALEA</name>
<reference evidence="9 10" key="1">
    <citation type="submission" date="2011-01" db="EMBL/GenBank/DDBJ databases">
        <title>Whole genome sequence of Caldisericum exile AZM16c01.</title>
        <authorList>
            <person name="Narita-Yamada S."/>
            <person name="Kawakoshi A."/>
            <person name="Nakamura S."/>
            <person name="Sasagawa M."/>
            <person name="Fukada J."/>
            <person name="Sekine M."/>
            <person name="Kato Y."/>
            <person name="Fukai R."/>
            <person name="Sasaki K."/>
            <person name="Hanamaki A."/>
            <person name="Narita H."/>
            <person name="Konno Y."/>
            <person name="Mori K."/>
            <person name="Yamazaki S."/>
            <person name="Suzuki K."/>
            <person name="Fujita N."/>
        </authorList>
    </citation>
    <scope>NUCLEOTIDE SEQUENCE [LARGE SCALE GENOMIC DNA]</scope>
    <source>
        <strain evidence="10">DSM 21853 / NBRC 104410 / AZM16c01</strain>
    </source>
</reference>
<keyword evidence="3" id="KW-1003">Cell membrane</keyword>
<evidence type="ECO:0000256" key="4">
    <source>
        <dbReference type="ARBA" id="ARBA00022692"/>
    </source>
</evidence>
<evidence type="ECO:0000256" key="1">
    <source>
        <dbReference type="ARBA" id="ARBA00004651"/>
    </source>
</evidence>
<dbReference type="PANTHER" id="PTHR23513">
    <property type="entry name" value="INTEGRAL MEMBRANE EFFLUX PROTEIN-RELATED"/>
    <property type="match status" value="1"/>
</dbReference>
<dbReference type="SUPFAM" id="SSF103473">
    <property type="entry name" value="MFS general substrate transporter"/>
    <property type="match status" value="1"/>
</dbReference>
<evidence type="ECO:0000256" key="7">
    <source>
        <dbReference type="SAM" id="Phobius"/>
    </source>
</evidence>
<dbReference type="InterPro" id="IPR020846">
    <property type="entry name" value="MFS_dom"/>
</dbReference>
<protein>
    <submittedName>
        <fullName evidence="9">Major facilitator superfamily protein</fullName>
    </submittedName>
</protein>
<keyword evidence="2" id="KW-0813">Transport</keyword>
<dbReference type="KEGG" id="cex:CSE_06560"/>
<dbReference type="InterPro" id="IPR036259">
    <property type="entry name" value="MFS_trans_sf"/>
</dbReference>
<dbReference type="EMBL" id="AP012051">
    <property type="protein sequence ID" value="BAL80782.1"/>
    <property type="molecule type" value="Genomic_DNA"/>
</dbReference>
<evidence type="ECO:0000313" key="10">
    <source>
        <dbReference type="Proteomes" id="UP000004793"/>
    </source>
</evidence>
<feature type="transmembrane region" description="Helical" evidence="7">
    <location>
        <begin position="124"/>
        <end position="143"/>
    </location>
</feature>
<dbReference type="Gene3D" id="1.20.1250.20">
    <property type="entry name" value="MFS general substrate transporter like domains"/>
    <property type="match status" value="1"/>
</dbReference>
<evidence type="ECO:0000256" key="3">
    <source>
        <dbReference type="ARBA" id="ARBA00022475"/>
    </source>
</evidence>
<dbReference type="InterPro" id="IPR010290">
    <property type="entry name" value="TM_effector"/>
</dbReference>
<evidence type="ECO:0000256" key="2">
    <source>
        <dbReference type="ARBA" id="ARBA00022448"/>
    </source>
</evidence>
<feature type="transmembrane region" description="Helical" evidence="7">
    <location>
        <begin position="150"/>
        <end position="168"/>
    </location>
</feature>
<dbReference type="Proteomes" id="UP000004793">
    <property type="component" value="Chromosome"/>
</dbReference>
<feature type="transmembrane region" description="Helical" evidence="7">
    <location>
        <begin position="83"/>
        <end position="104"/>
    </location>
</feature>
<comment type="subcellular location">
    <subcellularLocation>
        <location evidence="1">Cell membrane</location>
        <topology evidence="1">Multi-pass membrane protein</topology>
    </subcellularLocation>
</comment>
<feature type="domain" description="Major facilitator superfamily (MFS) profile" evidence="8">
    <location>
        <begin position="1"/>
        <end position="259"/>
    </location>
</feature>
<sequence>MNAISLNSGIFNLARIVGPAAAGISIAKLGYAFCFYANAASFIPVIVGLSLIRLPSRERNTKSIIKNLFSEIREGIVYAFKRNIILISLFLLLIVNILALNFNVLIPVFVKDVLKRSAETYRNMLSVMGIGAILGSTILAATSHKGVKDYYIFGGATLLGVSLILFSVQKSLIISFIFIMLSGFIMIIFLNFINTTIQINLEPYIRGRVMSLYAFVFGGLTPIGSLYAGTVSEKFGASFAFPLSGLLVLVVALVIYFSW</sequence>
<keyword evidence="5 7" id="KW-1133">Transmembrane helix</keyword>
<dbReference type="Pfam" id="PF05977">
    <property type="entry name" value="MFS_3"/>
    <property type="match status" value="1"/>
</dbReference>
<evidence type="ECO:0000256" key="5">
    <source>
        <dbReference type="ARBA" id="ARBA00022989"/>
    </source>
</evidence>
<feature type="transmembrane region" description="Helical" evidence="7">
    <location>
        <begin position="29"/>
        <end position="52"/>
    </location>
</feature>
<dbReference type="PROSITE" id="PS50850">
    <property type="entry name" value="MFS"/>
    <property type="match status" value="1"/>
</dbReference>
<proteinExistence type="predicted"/>
<dbReference type="GO" id="GO:0005886">
    <property type="term" value="C:plasma membrane"/>
    <property type="evidence" value="ECO:0007669"/>
    <property type="project" value="UniProtKB-SubCell"/>
</dbReference>
<evidence type="ECO:0000313" key="9">
    <source>
        <dbReference type="EMBL" id="BAL80782.1"/>
    </source>
</evidence>
<evidence type="ECO:0000259" key="8">
    <source>
        <dbReference type="PROSITE" id="PS50850"/>
    </source>
</evidence>
<dbReference type="PANTHER" id="PTHR23513:SF11">
    <property type="entry name" value="STAPHYLOFERRIN A TRANSPORTER"/>
    <property type="match status" value="1"/>
</dbReference>
<dbReference type="AlphaFoldDB" id="A0A7U6JGT2"/>
<keyword evidence="10" id="KW-1185">Reference proteome</keyword>
<organism evidence="9 10">
    <name type="scientific">Caldisericum exile (strain DSM 21853 / NBRC 104410 / AZM16c01)</name>
    <dbReference type="NCBI Taxonomy" id="511051"/>
    <lineage>
        <taxon>Bacteria</taxon>
        <taxon>Pseudomonadati</taxon>
        <taxon>Caldisericota/Cryosericota group</taxon>
        <taxon>Caldisericota</taxon>
        <taxon>Caldisericia</taxon>
        <taxon>Caldisericales</taxon>
        <taxon>Caldisericaceae</taxon>
        <taxon>Caldisericum</taxon>
    </lineage>
</organism>
<accession>A0A7U6JGT2</accession>
<dbReference type="CDD" id="cd06173">
    <property type="entry name" value="MFS_MefA_like"/>
    <property type="match status" value="1"/>
</dbReference>
<feature type="transmembrane region" description="Helical" evidence="7">
    <location>
        <begin position="209"/>
        <end position="229"/>
    </location>
</feature>